<dbReference type="Gene3D" id="1.25.40.10">
    <property type="entry name" value="Tetratricopeptide repeat domain"/>
    <property type="match status" value="4"/>
</dbReference>
<feature type="repeat" description="PPR" evidence="2">
    <location>
        <begin position="343"/>
        <end position="377"/>
    </location>
</feature>
<keyword evidence="1" id="KW-0677">Repeat</keyword>
<gene>
    <name evidence="3" type="ORF">M569_09392</name>
</gene>
<dbReference type="FunFam" id="1.25.40.10:FF:001093">
    <property type="entry name" value="Pentatricopeptide repeat-containing protein At2g34400"/>
    <property type="match status" value="1"/>
</dbReference>
<dbReference type="NCBIfam" id="TIGR00756">
    <property type="entry name" value="PPR"/>
    <property type="match status" value="4"/>
</dbReference>
<dbReference type="EMBL" id="AUSU01004260">
    <property type="protein sequence ID" value="EPS65385.1"/>
    <property type="molecule type" value="Genomic_DNA"/>
</dbReference>
<comment type="caution">
    <text evidence="3">The sequence shown here is derived from an EMBL/GenBank/DDBJ whole genome shotgun (WGS) entry which is preliminary data.</text>
</comment>
<evidence type="ECO:0008006" key="5">
    <source>
        <dbReference type="Google" id="ProtNLM"/>
    </source>
</evidence>
<dbReference type="OrthoDB" id="185373at2759"/>
<dbReference type="InterPro" id="IPR046960">
    <property type="entry name" value="PPR_At4g14850-like_plant"/>
</dbReference>
<protein>
    <recommendedName>
        <fullName evidence="5">Pentatricopeptide repeat-containing protein</fullName>
    </recommendedName>
</protein>
<feature type="repeat" description="PPR" evidence="2">
    <location>
        <begin position="445"/>
        <end position="475"/>
    </location>
</feature>
<dbReference type="Pfam" id="PF20431">
    <property type="entry name" value="E_motif"/>
    <property type="match status" value="1"/>
</dbReference>
<feature type="repeat" description="PPR" evidence="2">
    <location>
        <begin position="140"/>
        <end position="175"/>
    </location>
</feature>
<dbReference type="Pfam" id="PF13041">
    <property type="entry name" value="PPR_2"/>
    <property type="match status" value="2"/>
</dbReference>
<sequence length="671" mass="75552">MSRRSSVDDRLMCEIDGNHLTAAAVIGEYGLVRARFSAFLQSSTAIGFILSFDLTDNSFQMISRRLIACNGASFQLERSLVEKLLPLLKRCKSIRSLEQIHAQTLVNSIRMPMPNYLLSKMIDLKDFAYSVRFFSEVPTNSYAFNVMIRGFAATWQRFELAVEFFARMNNLGVKPDNFTLPFVFMSCWNLLNVTMGMLAHSEALKLGLMLDFHVVHSLITMYSRCGEIKLARNAFDEMPRKDLVSWNSIISGYSKSGLAGDAVEMFRKMKEEGFEPNEMTLVSVLASCGDLGDSKLGKQIEDHVMGTDTEMNSFVGSALINMYAKSGELESAKRIFHYMERKDIVTWNAMISGFAQNGEAEETISLFDSMMRNGRPEPNEITLIAVLSACALLGSLEIGKRVEEYASARGFKRDIYVATALVDMYSKCGDLESASKAFDGMPRRNKVSWNAVISAHAFNGRPRESLALFRRMLDEEKDIRPDDITFVGVLSACVHGGLVDEGRRWFDRMDSSFGLTPKVEHYSCMVDLLSRAGLVSEAWDFIQRMPRKPDEILLGSLLVACQKAKNADIGERVSELLLEMEPSNSGNYVISSKIYADVKRWHDCAEMRRTMKQKGISKTPGRSWIETDGLLREFHAGDLLVDDARRIRHVLGLLYEDMLGAGNRVEIHIIK</sequence>
<dbReference type="GO" id="GO:0003723">
    <property type="term" value="F:RNA binding"/>
    <property type="evidence" value="ECO:0007669"/>
    <property type="project" value="InterPro"/>
</dbReference>
<organism evidence="3 4">
    <name type="scientific">Genlisea aurea</name>
    <dbReference type="NCBI Taxonomy" id="192259"/>
    <lineage>
        <taxon>Eukaryota</taxon>
        <taxon>Viridiplantae</taxon>
        <taxon>Streptophyta</taxon>
        <taxon>Embryophyta</taxon>
        <taxon>Tracheophyta</taxon>
        <taxon>Spermatophyta</taxon>
        <taxon>Magnoliopsida</taxon>
        <taxon>eudicotyledons</taxon>
        <taxon>Gunneridae</taxon>
        <taxon>Pentapetalae</taxon>
        <taxon>asterids</taxon>
        <taxon>lamiids</taxon>
        <taxon>Lamiales</taxon>
        <taxon>Lentibulariaceae</taxon>
        <taxon>Genlisea</taxon>
    </lineage>
</organism>
<evidence type="ECO:0000313" key="4">
    <source>
        <dbReference type="Proteomes" id="UP000015453"/>
    </source>
</evidence>
<keyword evidence="4" id="KW-1185">Reference proteome</keyword>
<dbReference type="InterPro" id="IPR002885">
    <property type="entry name" value="PPR_rpt"/>
</dbReference>
<dbReference type="PROSITE" id="PS51375">
    <property type="entry name" value="PPR"/>
    <property type="match status" value="5"/>
</dbReference>
<evidence type="ECO:0000256" key="1">
    <source>
        <dbReference type="ARBA" id="ARBA00022737"/>
    </source>
</evidence>
<feature type="repeat" description="PPR" evidence="2">
    <location>
        <begin position="242"/>
        <end position="276"/>
    </location>
</feature>
<dbReference type="InterPro" id="IPR046848">
    <property type="entry name" value="E_motif"/>
</dbReference>
<evidence type="ECO:0000313" key="3">
    <source>
        <dbReference type="EMBL" id="EPS65385.1"/>
    </source>
</evidence>
<name>S8CEY4_9LAMI</name>
<dbReference type="Pfam" id="PF01535">
    <property type="entry name" value="PPR"/>
    <property type="match status" value="4"/>
</dbReference>
<evidence type="ECO:0000256" key="2">
    <source>
        <dbReference type="PROSITE-ProRule" id="PRU00708"/>
    </source>
</evidence>
<accession>S8CEY4</accession>
<dbReference type="AlphaFoldDB" id="S8CEY4"/>
<proteinExistence type="predicted"/>
<dbReference type="PANTHER" id="PTHR24015:SF553">
    <property type="entry name" value="DYW DOMAIN-CONTAINING PROTEIN"/>
    <property type="match status" value="1"/>
</dbReference>
<reference evidence="3 4" key="1">
    <citation type="journal article" date="2013" name="BMC Genomics">
        <title>The miniature genome of a carnivorous plant Genlisea aurea contains a low number of genes and short non-coding sequences.</title>
        <authorList>
            <person name="Leushkin E.V."/>
            <person name="Sutormin R.A."/>
            <person name="Nabieva E.R."/>
            <person name="Penin A.A."/>
            <person name="Kondrashov A.S."/>
            <person name="Logacheva M.D."/>
        </authorList>
    </citation>
    <scope>NUCLEOTIDE SEQUENCE [LARGE SCALE GENOMIC DNA]</scope>
</reference>
<dbReference type="PANTHER" id="PTHR24015">
    <property type="entry name" value="OS07G0578800 PROTEIN-RELATED"/>
    <property type="match status" value="1"/>
</dbReference>
<dbReference type="FunFam" id="1.25.40.10:FF:000344">
    <property type="entry name" value="Pentatricopeptide repeat-containing protein"/>
    <property type="match status" value="1"/>
</dbReference>
<dbReference type="GO" id="GO:0009451">
    <property type="term" value="P:RNA modification"/>
    <property type="evidence" value="ECO:0007669"/>
    <property type="project" value="InterPro"/>
</dbReference>
<dbReference type="InterPro" id="IPR011990">
    <property type="entry name" value="TPR-like_helical_dom_sf"/>
</dbReference>
<dbReference type="Proteomes" id="UP000015453">
    <property type="component" value="Unassembled WGS sequence"/>
</dbReference>
<feature type="repeat" description="PPR" evidence="2">
    <location>
        <begin position="312"/>
        <end position="342"/>
    </location>
</feature>
<dbReference type="FunFam" id="1.25.40.10:FF:000284">
    <property type="entry name" value="Pentatricopeptide repeat-containing protein"/>
    <property type="match status" value="1"/>
</dbReference>